<protein>
    <submittedName>
        <fullName evidence="2">Orphan protein</fullName>
    </submittedName>
</protein>
<dbReference type="HOGENOM" id="CLU_1609397_0_0_6"/>
<gene>
    <name evidence="2" type="ordered locus">PSHAa1531</name>
</gene>
<accession>Q3IGK5</accession>
<dbReference type="STRING" id="326442.PSHAa1531"/>
<organism evidence="2 3">
    <name type="scientific">Pseudoalteromonas translucida (strain TAC 125)</name>
    <dbReference type="NCBI Taxonomy" id="326442"/>
    <lineage>
        <taxon>Bacteria</taxon>
        <taxon>Pseudomonadati</taxon>
        <taxon>Pseudomonadota</taxon>
        <taxon>Gammaproteobacteria</taxon>
        <taxon>Alteromonadales</taxon>
        <taxon>Pseudoalteromonadaceae</taxon>
        <taxon>Pseudoalteromonas</taxon>
    </lineage>
</organism>
<dbReference type="KEGG" id="pha:PSHAa1531"/>
<feature type="transmembrane region" description="Helical" evidence="1">
    <location>
        <begin position="36"/>
        <end position="62"/>
    </location>
</feature>
<name>Q3IGK5_PSET1</name>
<dbReference type="BioCyc" id="PHAL326442:PSHA_RS07530-MONOMER"/>
<evidence type="ECO:0000256" key="1">
    <source>
        <dbReference type="SAM" id="Phobius"/>
    </source>
</evidence>
<proteinExistence type="predicted"/>
<dbReference type="Proteomes" id="UP000006843">
    <property type="component" value="Chromosome I"/>
</dbReference>
<feature type="transmembrane region" description="Helical" evidence="1">
    <location>
        <begin position="101"/>
        <end position="125"/>
    </location>
</feature>
<evidence type="ECO:0000313" key="2">
    <source>
        <dbReference type="EMBL" id="CAI86604.1"/>
    </source>
</evidence>
<keyword evidence="1" id="KW-0472">Membrane</keyword>
<reference evidence="2 3" key="1">
    <citation type="journal article" date="2005" name="Genome Res.">
        <title>Coping with cold: the genome of the versatile marine Antarctica bacterium Pseudoalteromonas haloplanktis TAC125.</title>
        <authorList>
            <person name="Medigue C."/>
            <person name="Krin E."/>
            <person name="Pascal G."/>
            <person name="Barbe V."/>
            <person name="Bernsel A."/>
            <person name="Bertin P."/>
            <person name="Cheung F."/>
            <person name="Cruveiller S."/>
            <person name="Damico S."/>
            <person name="Duilio A."/>
            <person name="Fang G."/>
            <person name="Feller G."/>
            <person name="Mangenot S."/>
            <person name="Marino G."/>
            <person name="Nilsson J."/>
            <person name="Parilli E."/>
            <person name="Rocha E."/>
            <person name="Rouy Z."/>
            <person name="Sekowska A."/>
            <person name="Tutino M.L."/>
            <person name="Vallenet D."/>
            <person name="von Heijne G."/>
            <person name="Danchin A."/>
        </authorList>
    </citation>
    <scope>NUCLEOTIDE SEQUENCE [LARGE SCALE GENOMIC DNA]</scope>
    <source>
        <strain evidence="3">TAC 125</strain>
    </source>
</reference>
<feature type="transmembrane region" description="Helical" evidence="1">
    <location>
        <begin position="131"/>
        <end position="153"/>
    </location>
</feature>
<keyword evidence="1" id="KW-1133">Transmembrane helix</keyword>
<sequence length="165" mass="18577">MLLRVLNPLLFAVAWTYVFCDIVQGHNNLIAFYQSSRVYITTAVGIAALILALFSLAFTLFLKRVVYDTDAYKLRYEEMNKLQITNTGMPLNGIYKPLKNVFTYLMITSFLLLIATVTQVTVGFIEHDNAVFFSLTVGMYAVFSLIDALFICAQNVNDALSSEND</sequence>
<dbReference type="AlphaFoldDB" id="Q3IGK5"/>
<dbReference type="EMBL" id="CR954246">
    <property type="protein sequence ID" value="CAI86604.1"/>
    <property type="molecule type" value="Genomic_DNA"/>
</dbReference>
<dbReference type="PATRIC" id="fig|326442.8.peg.1481"/>
<keyword evidence="1" id="KW-0812">Transmembrane</keyword>
<keyword evidence="3" id="KW-1185">Reference proteome</keyword>
<evidence type="ECO:0000313" key="3">
    <source>
        <dbReference type="Proteomes" id="UP000006843"/>
    </source>
</evidence>